<dbReference type="OrthoDB" id="407355at2759"/>
<evidence type="ECO:0000313" key="9">
    <source>
        <dbReference type="Proteomes" id="UP000327013"/>
    </source>
</evidence>
<feature type="region of interest" description="Disordered" evidence="6">
    <location>
        <begin position="287"/>
        <end position="316"/>
    </location>
</feature>
<evidence type="ECO:0000256" key="5">
    <source>
        <dbReference type="ARBA" id="ARBA00032397"/>
    </source>
</evidence>
<dbReference type="GO" id="GO:0005739">
    <property type="term" value="C:mitochondrion"/>
    <property type="evidence" value="ECO:0007669"/>
    <property type="project" value="TreeGrafter"/>
</dbReference>
<reference evidence="8 9" key="1">
    <citation type="submission" date="2019-06" db="EMBL/GenBank/DDBJ databases">
        <title>A chromosomal-level reference genome of Carpinus fangiana (Coryloideae, Betulaceae).</title>
        <authorList>
            <person name="Yang X."/>
            <person name="Wang Z."/>
            <person name="Zhang L."/>
            <person name="Hao G."/>
            <person name="Liu J."/>
            <person name="Yang Y."/>
        </authorList>
    </citation>
    <scope>NUCLEOTIDE SEQUENCE [LARGE SCALE GENOMIC DNA]</scope>
    <source>
        <strain evidence="8">Cfa_2016G</strain>
        <tissue evidence="8">Leaf</tissue>
    </source>
</reference>
<dbReference type="Gene3D" id="1.10.132.20">
    <property type="entry name" value="Ribosome-recycling factor"/>
    <property type="match status" value="1"/>
</dbReference>
<name>A0A5N6L346_9ROSI</name>
<sequence length="343" mass="37517">MTDKAVVCDMSKDQFCDAPDHQSKISNTIMRSPTTVDAALEPLPGTCIKSGFNSAALLWLFLGSLFYVPLQDRVPCTMNSSSRLTRALRTTSILNRQFGLAKSARYTYNSRRLAKISLFPRCFSKSCTYLKKGGKSRAITSQADSNSAGSAREDPYDFSSLDKGIADAHEKLKDHLRKVRPGGKLNTEVLENLRVRLDKDSNNVTRLGDLAQFVPRGRMINIMVGEEAHKRPITSAIQSSELNLQPQPDPANPLQLNITVPGATAESRKEAVAAAGKAEQTAIKAVRDARQAQHKKHNHMQKSKSALPDDLKKAGGKMEKVVESGLAEVKKIADAAKRALESS</sequence>
<dbReference type="GO" id="GO:0006412">
    <property type="term" value="P:translation"/>
    <property type="evidence" value="ECO:0007669"/>
    <property type="project" value="UniProtKB-KW"/>
</dbReference>
<dbReference type="PANTHER" id="PTHR20982:SF3">
    <property type="entry name" value="MITOCHONDRIAL RIBOSOME RECYCLING FACTOR PSEUDO 1"/>
    <property type="match status" value="1"/>
</dbReference>
<evidence type="ECO:0000256" key="4">
    <source>
        <dbReference type="ARBA" id="ARBA00022917"/>
    </source>
</evidence>
<evidence type="ECO:0000256" key="6">
    <source>
        <dbReference type="SAM" id="MobiDB-lite"/>
    </source>
</evidence>
<dbReference type="InterPro" id="IPR023584">
    <property type="entry name" value="Ribosome_recyc_fac_dom"/>
</dbReference>
<dbReference type="PANTHER" id="PTHR20982">
    <property type="entry name" value="RIBOSOME RECYCLING FACTOR"/>
    <property type="match status" value="1"/>
</dbReference>
<dbReference type="InterPro" id="IPR002661">
    <property type="entry name" value="Ribosome_recyc_fac"/>
</dbReference>
<organism evidence="8 9">
    <name type="scientific">Carpinus fangiana</name>
    <dbReference type="NCBI Taxonomy" id="176857"/>
    <lineage>
        <taxon>Eukaryota</taxon>
        <taxon>Viridiplantae</taxon>
        <taxon>Streptophyta</taxon>
        <taxon>Embryophyta</taxon>
        <taxon>Tracheophyta</taxon>
        <taxon>Spermatophyta</taxon>
        <taxon>Magnoliopsida</taxon>
        <taxon>eudicotyledons</taxon>
        <taxon>Gunneridae</taxon>
        <taxon>Pentapetalae</taxon>
        <taxon>rosids</taxon>
        <taxon>fabids</taxon>
        <taxon>Fagales</taxon>
        <taxon>Betulaceae</taxon>
        <taxon>Carpinus</taxon>
    </lineage>
</organism>
<feature type="compositionally biased region" description="Basic residues" evidence="6">
    <location>
        <begin position="292"/>
        <end position="302"/>
    </location>
</feature>
<dbReference type="Pfam" id="PF01765">
    <property type="entry name" value="RRF"/>
    <property type="match status" value="1"/>
</dbReference>
<evidence type="ECO:0000256" key="1">
    <source>
        <dbReference type="ARBA" id="ARBA00002952"/>
    </source>
</evidence>
<comment type="similarity">
    <text evidence="2">Belongs to the RRF family.</text>
</comment>
<feature type="compositionally biased region" description="Basic and acidic residues" evidence="6">
    <location>
        <begin position="307"/>
        <end position="316"/>
    </location>
</feature>
<keyword evidence="9" id="KW-1185">Reference proteome</keyword>
<dbReference type="GO" id="GO:0043023">
    <property type="term" value="F:ribosomal large subunit binding"/>
    <property type="evidence" value="ECO:0007669"/>
    <property type="project" value="TreeGrafter"/>
</dbReference>
<evidence type="ECO:0000256" key="2">
    <source>
        <dbReference type="ARBA" id="ARBA00005912"/>
    </source>
</evidence>
<comment type="function">
    <text evidence="1">Responsible for the release of ribosomes from messenger RNA at the termination of chloroplastic protein biosynthesis.</text>
</comment>
<evidence type="ECO:0000259" key="7">
    <source>
        <dbReference type="Pfam" id="PF01765"/>
    </source>
</evidence>
<gene>
    <name evidence="8" type="ORF">FH972_026033</name>
</gene>
<dbReference type="InterPro" id="IPR036191">
    <property type="entry name" value="RRF_sf"/>
</dbReference>
<evidence type="ECO:0000256" key="3">
    <source>
        <dbReference type="ARBA" id="ARBA00014063"/>
    </source>
</evidence>
<dbReference type="Proteomes" id="UP000327013">
    <property type="component" value="Unassembled WGS sequence"/>
</dbReference>
<dbReference type="SUPFAM" id="SSF55194">
    <property type="entry name" value="Ribosome recycling factor, RRF"/>
    <property type="match status" value="1"/>
</dbReference>
<dbReference type="EMBL" id="VIBQ01000075">
    <property type="protein sequence ID" value="KAB8621924.1"/>
    <property type="molecule type" value="Genomic_DNA"/>
</dbReference>
<dbReference type="AlphaFoldDB" id="A0A5N6L346"/>
<proteinExistence type="inferred from homology"/>
<evidence type="ECO:0000313" key="8">
    <source>
        <dbReference type="EMBL" id="KAB8621924.1"/>
    </source>
</evidence>
<keyword evidence="4" id="KW-0648">Protein biosynthesis</keyword>
<comment type="caution">
    <text evidence="8">The sequence shown here is derived from an EMBL/GenBank/DDBJ whole genome shotgun (WGS) entry which is preliminary data.</text>
</comment>
<feature type="domain" description="Ribosome recycling factor" evidence="7">
    <location>
        <begin position="172"/>
        <end position="339"/>
    </location>
</feature>
<dbReference type="Gene3D" id="3.30.1360.40">
    <property type="match status" value="1"/>
</dbReference>
<protein>
    <recommendedName>
        <fullName evidence="3">Ribosome-recycling factor, chloroplastic</fullName>
    </recommendedName>
    <alternativeName>
        <fullName evidence="5">Ribosome-releasing factor, chloroplastic</fullName>
    </alternativeName>
</protein>
<accession>A0A5N6L346</accession>